<organism evidence="3 4">
    <name type="scientific">Corynebacterium crudilactis</name>
    <dbReference type="NCBI Taxonomy" id="1652495"/>
    <lineage>
        <taxon>Bacteria</taxon>
        <taxon>Bacillati</taxon>
        <taxon>Actinomycetota</taxon>
        <taxon>Actinomycetes</taxon>
        <taxon>Mycobacteriales</taxon>
        <taxon>Corynebacteriaceae</taxon>
        <taxon>Corynebacterium</taxon>
    </lineage>
</organism>
<keyword evidence="1" id="KW-1133">Transmembrane helix</keyword>
<gene>
    <name evidence="3" type="ORF">ccrud_06515</name>
</gene>
<evidence type="ECO:0000313" key="4">
    <source>
        <dbReference type="Proteomes" id="UP000076929"/>
    </source>
</evidence>
<dbReference type="OrthoDB" id="4402455at2"/>
<keyword evidence="1" id="KW-0812">Transmembrane</keyword>
<feature type="transmembrane region" description="Helical" evidence="1">
    <location>
        <begin position="6"/>
        <end position="28"/>
    </location>
</feature>
<keyword evidence="4" id="KW-1185">Reference proteome</keyword>
<dbReference type="InterPro" id="IPR009677">
    <property type="entry name" value="DUF1266"/>
</dbReference>
<dbReference type="Proteomes" id="UP000076929">
    <property type="component" value="Chromosome"/>
</dbReference>
<accession>A0A172QT65</accession>
<reference evidence="3 4" key="1">
    <citation type="submission" date="2016-05" db="EMBL/GenBank/DDBJ databases">
        <title>Complete genome sequence of Corynebacterium crudilactis, a new Corynebacterium species isolated from raw cow's milk.</title>
        <authorList>
            <person name="Christian R."/>
            <person name="Zimmermann J."/>
            <person name="Lipski A."/>
            <person name="Kalinowski J."/>
        </authorList>
    </citation>
    <scope>NUCLEOTIDE SEQUENCE [LARGE SCALE GENOMIC DNA]</scope>
    <source>
        <strain evidence="3 4">JZ16</strain>
    </source>
</reference>
<evidence type="ECO:0000259" key="2">
    <source>
        <dbReference type="Pfam" id="PF06889"/>
    </source>
</evidence>
<evidence type="ECO:0000313" key="3">
    <source>
        <dbReference type="EMBL" id="ANE03899.1"/>
    </source>
</evidence>
<dbReference type="RefSeq" id="WP_066565404.1">
    <property type="nucleotide sequence ID" value="NZ_CP015622.1"/>
</dbReference>
<sequence>MSSEQSVFIIVLFGAVILFSIVVISAAFRTRKRRATARAQGMANPHNPISNVPWRRFAGALGAIYARSEWHKSRGAKRVYTAEQTYFGCVSAFSLGMVRNMLRTDWGVKNSAQAVAQLTKSMESISMVAAATWRGSGVSPDQVEEIGTELVKEGLAKEHFLHFHMLLQHVDPSAEYDVDVLAFDIARVANFVRWAGYADYLIPAEARWFQDQLGIAAAVSFESWEEYGEGYVRGLKKNFRGGNKPYISAEQWLNTEADSPWKTQKWISG</sequence>
<dbReference type="AlphaFoldDB" id="A0A172QT65"/>
<dbReference type="STRING" id="1652495.ccrud_06515"/>
<keyword evidence="1" id="KW-0472">Membrane</keyword>
<protein>
    <recommendedName>
        <fullName evidence="2">DUF1266 domain-containing protein</fullName>
    </recommendedName>
</protein>
<name>A0A172QT65_9CORY</name>
<dbReference type="EMBL" id="CP015622">
    <property type="protein sequence ID" value="ANE03899.1"/>
    <property type="molecule type" value="Genomic_DNA"/>
</dbReference>
<feature type="domain" description="DUF1266" evidence="2">
    <location>
        <begin position="101"/>
        <end position="266"/>
    </location>
</feature>
<dbReference type="Pfam" id="PF06889">
    <property type="entry name" value="DUF1266"/>
    <property type="match status" value="1"/>
</dbReference>
<proteinExistence type="predicted"/>
<dbReference type="KEGG" id="ccjz:ccrud_06515"/>
<evidence type="ECO:0000256" key="1">
    <source>
        <dbReference type="SAM" id="Phobius"/>
    </source>
</evidence>